<evidence type="ECO:0000256" key="3">
    <source>
        <dbReference type="ARBA" id="ARBA00022676"/>
    </source>
</evidence>
<name>A0ABD2JQ49_HETSC</name>
<evidence type="ECO:0000313" key="11">
    <source>
        <dbReference type="EMBL" id="KAL3092736.1"/>
    </source>
</evidence>
<reference evidence="11 12" key="1">
    <citation type="submission" date="2024-10" db="EMBL/GenBank/DDBJ databases">
        <authorList>
            <person name="Kim D."/>
        </authorList>
    </citation>
    <scope>NUCLEOTIDE SEQUENCE [LARGE SCALE GENOMIC DNA]</scope>
    <source>
        <strain evidence="11">Taebaek</strain>
    </source>
</reference>
<dbReference type="Proteomes" id="UP001620645">
    <property type="component" value="Unassembled WGS sequence"/>
</dbReference>
<proteinExistence type="inferred from homology"/>
<dbReference type="GO" id="GO:0016757">
    <property type="term" value="F:glycosyltransferase activity"/>
    <property type="evidence" value="ECO:0007669"/>
    <property type="project" value="UniProtKB-KW"/>
</dbReference>
<evidence type="ECO:0000256" key="4">
    <source>
        <dbReference type="ARBA" id="ARBA00022679"/>
    </source>
</evidence>
<dbReference type="EMBL" id="JBICCN010000118">
    <property type="protein sequence ID" value="KAL3092736.1"/>
    <property type="molecule type" value="Genomic_DNA"/>
</dbReference>
<keyword evidence="9" id="KW-0472">Membrane</keyword>
<evidence type="ECO:0000256" key="5">
    <source>
        <dbReference type="ARBA" id="ARBA00022692"/>
    </source>
</evidence>
<evidence type="ECO:0000313" key="12">
    <source>
        <dbReference type="Proteomes" id="UP001620645"/>
    </source>
</evidence>
<evidence type="ECO:0000256" key="2">
    <source>
        <dbReference type="ARBA" id="ARBA00008661"/>
    </source>
</evidence>
<keyword evidence="6" id="KW-0735">Signal-anchor</keyword>
<evidence type="ECO:0000256" key="9">
    <source>
        <dbReference type="ARBA" id="ARBA00023136"/>
    </source>
</evidence>
<protein>
    <recommendedName>
        <fullName evidence="10">Hexosyltransferase</fullName>
        <ecNumber evidence="10">2.4.1.-</ecNumber>
    </recommendedName>
</protein>
<keyword evidence="12" id="KW-1185">Reference proteome</keyword>
<keyword evidence="3 10" id="KW-0328">Glycosyltransferase</keyword>
<evidence type="ECO:0000256" key="6">
    <source>
        <dbReference type="ARBA" id="ARBA00022968"/>
    </source>
</evidence>
<sequence>MFALLIPMAHIVNSGQISYNFQIHFRHFGLDAWAQFEKPCANGTKLLILTMSRREGFDSRRGIRTWMKDALAGEELRFLIAGPGKDEADDVQQQLVNEQKEHGDLVLMHGFVDVYAHLHIKMYSGFVWQQRHCAGAEWVLKVDDDIAVHLRHTNSNPFSAE</sequence>
<evidence type="ECO:0000256" key="7">
    <source>
        <dbReference type="ARBA" id="ARBA00022989"/>
    </source>
</evidence>
<dbReference type="InterPro" id="IPR002659">
    <property type="entry name" value="Glyco_trans_31"/>
</dbReference>
<keyword evidence="5" id="KW-0812">Transmembrane</keyword>
<dbReference type="PANTHER" id="PTHR11214">
    <property type="entry name" value="BETA-1,3-N-ACETYLGLUCOSAMINYLTRANSFERASE"/>
    <property type="match status" value="1"/>
</dbReference>
<dbReference type="GO" id="GO:0000139">
    <property type="term" value="C:Golgi membrane"/>
    <property type="evidence" value="ECO:0007669"/>
    <property type="project" value="UniProtKB-SubCell"/>
</dbReference>
<keyword evidence="7" id="KW-1133">Transmembrane helix</keyword>
<keyword evidence="4" id="KW-0808">Transferase</keyword>
<comment type="similarity">
    <text evidence="2 10">Belongs to the glycosyltransferase 31 family.</text>
</comment>
<comment type="subcellular location">
    <subcellularLocation>
        <location evidence="1 10">Golgi apparatus membrane</location>
        <topology evidence="1 10">Single-pass type II membrane protein</topology>
    </subcellularLocation>
</comment>
<organism evidence="11 12">
    <name type="scientific">Heterodera schachtii</name>
    <name type="common">Sugarbeet cyst nematode worm</name>
    <name type="synonym">Tylenchus schachtii</name>
    <dbReference type="NCBI Taxonomy" id="97005"/>
    <lineage>
        <taxon>Eukaryota</taxon>
        <taxon>Metazoa</taxon>
        <taxon>Ecdysozoa</taxon>
        <taxon>Nematoda</taxon>
        <taxon>Chromadorea</taxon>
        <taxon>Rhabditida</taxon>
        <taxon>Tylenchina</taxon>
        <taxon>Tylenchomorpha</taxon>
        <taxon>Tylenchoidea</taxon>
        <taxon>Heteroderidae</taxon>
        <taxon>Heteroderinae</taxon>
        <taxon>Heterodera</taxon>
    </lineage>
</organism>
<dbReference type="AlphaFoldDB" id="A0ABD2JQ49"/>
<accession>A0ABD2JQ49</accession>
<evidence type="ECO:0000256" key="1">
    <source>
        <dbReference type="ARBA" id="ARBA00004323"/>
    </source>
</evidence>
<keyword evidence="8 10" id="KW-0333">Golgi apparatus</keyword>
<evidence type="ECO:0000256" key="10">
    <source>
        <dbReference type="RuleBase" id="RU363063"/>
    </source>
</evidence>
<evidence type="ECO:0000256" key="8">
    <source>
        <dbReference type="ARBA" id="ARBA00023034"/>
    </source>
</evidence>
<dbReference type="PANTHER" id="PTHR11214:SF3">
    <property type="entry name" value="BETA-1,3-GALACTOSYLTRANSFERASE 6"/>
    <property type="match status" value="1"/>
</dbReference>
<dbReference type="Pfam" id="PF01762">
    <property type="entry name" value="Galactosyl_T"/>
    <property type="match status" value="1"/>
</dbReference>
<dbReference type="EC" id="2.4.1.-" evidence="10"/>
<gene>
    <name evidence="11" type="ORF">niasHS_007945</name>
</gene>
<comment type="caution">
    <text evidence="11">The sequence shown here is derived from an EMBL/GenBank/DDBJ whole genome shotgun (WGS) entry which is preliminary data.</text>
</comment>